<feature type="compositionally biased region" description="Low complexity" evidence="1">
    <location>
        <begin position="43"/>
        <end position="62"/>
    </location>
</feature>
<dbReference type="EMBL" id="JACBKZ010000014">
    <property type="protein sequence ID" value="KAF5932770.1"/>
    <property type="molecule type" value="Genomic_DNA"/>
</dbReference>
<feature type="region of interest" description="Disordered" evidence="1">
    <location>
        <begin position="43"/>
        <end position="67"/>
    </location>
</feature>
<dbReference type="AlphaFoldDB" id="A0A7J7FWI5"/>
<evidence type="ECO:0000256" key="1">
    <source>
        <dbReference type="SAM" id="MobiDB-lite"/>
    </source>
</evidence>
<comment type="caution">
    <text evidence="2">The sequence shown here is derived from an EMBL/GenBank/DDBJ whole genome shotgun (WGS) entry which is preliminary data.</text>
</comment>
<organism evidence="2 3">
    <name type="scientific">Camellia sinensis</name>
    <name type="common">Tea plant</name>
    <name type="synonym">Thea sinensis</name>
    <dbReference type="NCBI Taxonomy" id="4442"/>
    <lineage>
        <taxon>Eukaryota</taxon>
        <taxon>Viridiplantae</taxon>
        <taxon>Streptophyta</taxon>
        <taxon>Embryophyta</taxon>
        <taxon>Tracheophyta</taxon>
        <taxon>Spermatophyta</taxon>
        <taxon>Magnoliopsida</taxon>
        <taxon>eudicotyledons</taxon>
        <taxon>Gunneridae</taxon>
        <taxon>Pentapetalae</taxon>
        <taxon>asterids</taxon>
        <taxon>Ericales</taxon>
        <taxon>Theaceae</taxon>
        <taxon>Camellia</taxon>
    </lineage>
</organism>
<keyword evidence="3" id="KW-1185">Reference proteome</keyword>
<gene>
    <name evidence="2" type="ORF">HYC85_028941</name>
</gene>
<dbReference type="Proteomes" id="UP000593564">
    <property type="component" value="Unassembled WGS sequence"/>
</dbReference>
<protein>
    <submittedName>
        <fullName evidence="2">Uncharacterized protein</fullName>
    </submittedName>
</protein>
<accession>A0A7J7FWI5</accession>
<reference evidence="3" key="1">
    <citation type="journal article" date="2020" name="Nat. Commun.">
        <title>Genome assembly of wild tea tree DASZ reveals pedigree and selection history of tea varieties.</title>
        <authorList>
            <person name="Zhang W."/>
            <person name="Zhang Y."/>
            <person name="Qiu H."/>
            <person name="Guo Y."/>
            <person name="Wan H."/>
            <person name="Zhang X."/>
            <person name="Scossa F."/>
            <person name="Alseekh S."/>
            <person name="Zhang Q."/>
            <person name="Wang P."/>
            <person name="Xu L."/>
            <person name="Schmidt M.H."/>
            <person name="Jia X."/>
            <person name="Li D."/>
            <person name="Zhu A."/>
            <person name="Guo F."/>
            <person name="Chen W."/>
            <person name="Ni D."/>
            <person name="Usadel B."/>
            <person name="Fernie A.R."/>
            <person name="Wen W."/>
        </authorList>
    </citation>
    <scope>NUCLEOTIDE SEQUENCE [LARGE SCALE GENOMIC DNA]</scope>
    <source>
        <strain evidence="3">cv. G240</strain>
    </source>
</reference>
<name>A0A7J7FWI5_CAMSI</name>
<evidence type="ECO:0000313" key="3">
    <source>
        <dbReference type="Proteomes" id="UP000593564"/>
    </source>
</evidence>
<reference evidence="2 3" key="2">
    <citation type="submission" date="2020-07" db="EMBL/GenBank/DDBJ databases">
        <title>Genome assembly of wild tea tree DASZ reveals pedigree and selection history of tea varieties.</title>
        <authorList>
            <person name="Zhang W."/>
        </authorList>
    </citation>
    <scope>NUCLEOTIDE SEQUENCE [LARGE SCALE GENOMIC DNA]</scope>
    <source>
        <strain evidence="3">cv. G240</strain>
        <tissue evidence="2">Leaf</tissue>
    </source>
</reference>
<evidence type="ECO:0000313" key="2">
    <source>
        <dbReference type="EMBL" id="KAF5932770.1"/>
    </source>
</evidence>
<proteinExistence type="predicted"/>
<sequence>MYLFDVGSNHQPAISLLNMLKRVLLDHPIRSHAYHLCRCCRKSGNGSGSKNTSSSGSSSLGKCPNHTLSKGAITLVCKKTRKSPAP</sequence>